<keyword evidence="4 6" id="KW-1133">Transmembrane helix</keyword>
<feature type="transmembrane region" description="Helical" evidence="6">
    <location>
        <begin position="313"/>
        <end position="334"/>
    </location>
</feature>
<dbReference type="EMBL" id="CP001819">
    <property type="protein sequence ID" value="ACZ23124.1"/>
    <property type="molecule type" value="Genomic_DNA"/>
</dbReference>
<keyword evidence="8" id="KW-1185">Reference proteome</keyword>
<dbReference type="KEGG" id="ske:Sked_32280"/>
<feature type="transmembrane region" description="Helical" evidence="6">
    <location>
        <begin position="12"/>
        <end position="34"/>
    </location>
</feature>
<name>D1BDC0_SANKS</name>
<dbReference type="Pfam" id="PF03706">
    <property type="entry name" value="LPG_synthase_TM"/>
    <property type="match status" value="1"/>
</dbReference>
<feature type="transmembrane region" description="Helical" evidence="6">
    <location>
        <begin position="283"/>
        <end position="301"/>
    </location>
</feature>
<comment type="subcellular location">
    <subcellularLocation>
        <location evidence="1">Cell membrane</location>
        <topology evidence="1">Multi-pass membrane protein</topology>
    </subcellularLocation>
</comment>
<dbReference type="eggNOG" id="COG0392">
    <property type="taxonomic scope" value="Bacteria"/>
</dbReference>
<keyword evidence="2" id="KW-1003">Cell membrane</keyword>
<keyword evidence="5 6" id="KW-0472">Membrane</keyword>
<evidence type="ECO:0000256" key="4">
    <source>
        <dbReference type="ARBA" id="ARBA00022989"/>
    </source>
</evidence>
<dbReference type="HOGENOM" id="CLU_813517_0_0_11"/>
<dbReference type="Proteomes" id="UP000000322">
    <property type="component" value="Chromosome"/>
</dbReference>
<dbReference type="RefSeq" id="WP_012868192.1">
    <property type="nucleotide sequence ID" value="NC_013521.1"/>
</dbReference>
<evidence type="ECO:0000256" key="3">
    <source>
        <dbReference type="ARBA" id="ARBA00022692"/>
    </source>
</evidence>
<evidence type="ECO:0000313" key="7">
    <source>
        <dbReference type="EMBL" id="ACZ23124.1"/>
    </source>
</evidence>
<proteinExistence type="predicted"/>
<protein>
    <submittedName>
        <fullName evidence="7">Uncharacterized protein</fullName>
    </submittedName>
</protein>
<dbReference type="AlphaFoldDB" id="D1BDC0"/>
<dbReference type="GO" id="GO:0005886">
    <property type="term" value="C:plasma membrane"/>
    <property type="evidence" value="ECO:0007669"/>
    <property type="project" value="UniProtKB-SubCell"/>
</dbReference>
<evidence type="ECO:0000256" key="2">
    <source>
        <dbReference type="ARBA" id="ARBA00022475"/>
    </source>
</evidence>
<evidence type="ECO:0000256" key="5">
    <source>
        <dbReference type="ARBA" id="ARBA00023136"/>
    </source>
</evidence>
<organism evidence="7 8">
    <name type="scientific">Sanguibacter keddieii (strain ATCC 51767 / DSM 10542 / NCFB 3025 / ST-74)</name>
    <dbReference type="NCBI Taxonomy" id="446469"/>
    <lineage>
        <taxon>Bacteria</taxon>
        <taxon>Bacillati</taxon>
        <taxon>Actinomycetota</taxon>
        <taxon>Actinomycetes</taxon>
        <taxon>Micrococcales</taxon>
        <taxon>Sanguibacteraceae</taxon>
        <taxon>Sanguibacter</taxon>
    </lineage>
</organism>
<feature type="transmembrane region" description="Helical" evidence="6">
    <location>
        <begin position="233"/>
        <end position="255"/>
    </location>
</feature>
<keyword evidence="3 6" id="KW-0812">Transmembrane</keyword>
<evidence type="ECO:0000256" key="1">
    <source>
        <dbReference type="ARBA" id="ARBA00004651"/>
    </source>
</evidence>
<reference evidence="7 8" key="1">
    <citation type="journal article" date="2009" name="Stand. Genomic Sci.">
        <title>Complete genome sequence of Sanguibacter keddieii type strain (ST-74).</title>
        <authorList>
            <person name="Ivanova N."/>
            <person name="Sikorski J."/>
            <person name="Sims D."/>
            <person name="Brettin T."/>
            <person name="Detter J.C."/>
            <person name="Han C."/>
            <person name="Lapidus A."/>
            <person name="Copeland A."/>
            <person name="Glavina Del Rio T."/>
            <person name="Nolan M."/>
            <person name="Chen F."/>
            <person name="Lucas S."/>
            <person name="Tice H."/>
            <person name="Cheng J.F."/>
            <person name="Bruce D."/>
            <person name="Goodwin L."/>
            <person name="Pitluck S."/>
            <person name="Pati A."/>
            <person name="Mavromatis K."/>
            <person name="Chen A."/>
            <person name="Palaniappan K."/>
            <person name="D'haeseleer P."/>
            <person name="Chain P."/>
            <person name="Bristow J."/>
            <person name="Eisen J.A."/>
            <person name="Markowitz V."/>
            <person name="Hugenholtz P."/>
            <person name="Goker M."/>
            <person name="Pukall R."/>
            <person name="Klenk H.P."/>
            <person name="Kyrpides N.C."/>
        </authorList>
    </citation>
    <scope>NUCLEOTIDE SEQUENCE [LARGE SCALE GENOMIC DNA]</scope>
    <source>
        <strain evidence="8">ATCC 51767 / DSM 10542 / NCFB 3025 / ST-74</strain>
    </source>
</reference>
<feature type="transmembrane region" description="Helical" evidence="6">
    <location>
        <begin position="160"/>
        <end position="180"/>
    </location>
</feature>
<sequence length="341" mass="35658">MTSTPRRAVPPAVVKAAVRLLVWAAVVALAWYLVRALRRVDWPAVGDAISHLAWWQVAVLLLLVVARASLSSTPLALFTEGLGLRRAIGNDLVGNLAATVTPAPADIVARAAMFRAWGVDVGQGMAGLVLNSILYYVVRLAAPVAGAVLMLWTVGEEGAVGWAAVLSGLASAAIVAVLVVGSRSATSAGAVGRVLGRVAHRVRRTLPGPEQMEKTVVEFHARVAARWLRHWPAALLSLTGMVVVESTILVLALRFVGVPPSQAPTLVVVACFLSVYLLMATPFLGLGVLDAAVVALVSMHTPAQASDLVAGLVVWRVAVQLVPLAAGVVPLLSVRRSRPTA</sequence>
<feature type="transmembrane region" description="Helical" evidence="6">
    <location>
        <begin position="54"/>
        <end position="78"/>
    </location>
</feature>
<feature type="transmembrane region" description="Helical" evidence="6">
    <location>
        <begin position="133"/>
        <end position="154"/>
    </location>
</feature>
<dbReference type="STRING" id="446469.Sked_32280"/>
<evidence type="ECO:0000313" key="8">
    <source>
        <dbReference type="Proteomes" id="UP000000322"/>
    </source>
</evidence>
<dbReference type="OrthoDB" id="3775941at2"/>
<accession>D1BDC0</accession>
<evidence type="ECO:0000256" key="6">
    <source>
        <dbReference type="SAM" id="Phobius"/>
    </source>
</evidence>
<dbReference type="InterPro" id="IPR022791">
    <property type="entry name" value="L-PG_synthase/AglD"/>
</dbReference>
<gene>
    <name evidence="7" type="ordered locus">Sked_32280</name>
</gene>